<dbReference type="Pfam" id="PF19580">
    <property type="entry name" value="Exo_endo_phos_3"/>
    <property type="match status" value="1"/>
</dbReference>
<name>A0A2S1LL27_9FLAO</name>
<dbReference type="InterPro" id="IPR005135">
    <property type="entry name" value="Endo/exonuclease/phosphatase"/>
</dbReference>
<organism evidence="2 3">
    <name type="scientific">Flavobacterium kingsejongi</name>
    <dbReference type="NCBI Taxonomy" id="1678728"/>
    <lineage>
        <taxon>Bacteria</taxon>
        <taxon>Pseudomonadati</taxon>
        <taxon>Bacteroidota</taxon>
        <taxon>Flavobacteriia</taxon>
        <taxon>Flavobacteriales</taxon>
        <taxon>Flavobacteriaceae</taxon>
        <taxon>Flavobacterium</taxon>
    </lineage>
</organism>
<evidence type="ECO:0000313" key="2">
    <source>
        <dbReference type="EMBL" id="AWG24457.1"/>
    </source>
</evidence>
<evidence type="ECO:0000313" key="3">
    <source>
        <dbReference type="Proteomes" id="UP000244677"/>
    </source>
</evidence>
<dbReference type="SUPFAM" id="SSF56219">
    <property type="entry name" value="DNase I-like"/>
    <property type="match status" value="1"/>
</dbReference>
<dbReference type="PANTHER" id="PTHR42834:SF1">
    <property type="entry name" value="ENDONUCLEASE_EXONUCLEASE_PHOSPHATASE FAMILY PROTEIN (AFU_ORTHOLOGUE AFUA_3G09210)"/>
    <property type="match status" value="1"/>
</dbReference>
<dbReference type="KEGG" id="fki:FK004_04015"/>
<reference evidence="2 3" key="1">
    <citation type="submission" date="2017-04" db="EMBL/GenBank/DDBJ databases">
        <title>Complete genome sequence of Flavobacterium kingsejong AJ004.</title>
        <authorList>
            <person name="Lee P.C."/>
        </authorList>
    </citation>
    <scope>NUCLEOTIDE SEQUENCE [LARGE SCALE GENOMIC DNA]</scope>
    <source>
        <strain evidence="2 3">AJ004</strain>
    </source>
</reference>
<accession>A0A2S1LL27</accession>
<evidence type="ECO:0000259" key="1">
    <source>
        <dbReference type="Pfam" id="PF19580"/>
    </source>
</evidence>
<dbReference type="OrthoDB" id="9802724at2"/>
<dbReference type="Proteomes" id="UP000244677">
    <property type="component" value="Chromosome"/>
</dbReference>
<feature type="domain" description="Endonuclease/exonuclease/phosphatase" evidence="1">
    <location>
        <begin position="30"/>
        <end position="362"/>
    </location>
</feature>
<dbReference type="InterPro" id="IPR036691">
    <property type="entry name" value="Endo/exonu/phosph_ase_sf"/>
</dbReference>
<dbReference type="Gene3D" id="3.60.10.10">
    <property type="entry name" value="Endonuclease/exonuclease/phosphatase"/>
    <property type="match status" value="1"/>
</dbReference>
<dbReference type="PANTHER" id="PTHR42834">
    <property type="entry name" value="ENDONUCLEASE/EXONUCLEASE/PHOSPHATASE FAMILY PROTEIN (AFU_ORTHOLOGUE AFUA_3G09210)"/>
    <property type="match status" value="1"/>
</dbReference>
<keyword evidence="2" id="KW-0255">Endonuclease</keyword>
<proteinExistence type="predicted"/>
<dbReference type="GO" id="GO:0004519">
    <property type="term" value="F:endonuclease activity"/>
    <property type="evidence" value="ECO:0007669"/>
    <property type="project" value="UniProtKB-KW"/>
</dbReference>
<sequence>MKNIRIRLFLLLVFVWITAVAQKTTFTNHTIAFYNLENLFDTINEAGIKDDEFTPHGKQHWTPEKYIQKLQHLSTAIRQIGTNAEHQQPPVLVGVAEVENRTVLEDLIRQPELISQNYGIVHFDSPDRRGIDLGLLYQKQYFKPTSYASIPVLIYEKAALRSMPKKEKQFKNKSGTSRDYRIYTRNILLVTGFLEGEEISIIINHWPSRYGGVKRSAPYRMAVARQNRKIIDSLQKGNPDALIINAGDFNDPPHSENIRNGLKAKSERSQVEALDLYNPMGALAQKGFGTLAYRDVWEVFDQIMVSAPFLSPGYESWHFWKAGIYNPSFLTRAEGRYKGYPLRNANGDAGYSDHFPVYIYLVRLKK</sequence>
<keyword evidence="2" id="KW-0540">Nuclease</keyword>
<dbReference type="AlphaFoldDB" id="A0A2S1LL27"/>
<protein>
    <submittedName>
        <fullName evidence="2">Endonuclease</fullName>
    </submittedName>
</protein>
<dbReference type="RefSeq" id="WP_108736098.1">
    <property type="nucleotide sequence ID" value="NZ_CP020919.1"/>
</dbReference>
<gene>
    <name evidence="2" type="ORF">FK004_04015</name>
</gene>
<dbReference type="EMBL" id="CP020919">
    <property type="protein sequence ID" value="AWG24457.1"/>
    <property type="molecule type" value="Genomic_DNA"/>
</dbReference>
<keyword evidence="2" id="KW-0378">Hydrolase</keyword>
<keyword evidence="3" id="KW-1185">Reference proteome</keyword>